<evidence type="ECO:0000256" key="4">
    <source>
        <dbReference type="ARBA" id="ARBA00008606"/>
    </source>
</evidence>
<dbReference type="Gene3D" id="3.40.50.300">
    <property type="entry name" value="P-loop containing nucleotide triphosphate hydrolases"/>
    <property type="match status" value="1"/>
</dbReference>
<proteinExistence type="inferred from homology"/>
<evidence type="ECO:0000256" key="8">
    <source>
        <dbReference type="ARBA" id="ARBA00022660"/>
    </source>
</evidence>
<dbReference type="PANTHER" id="PTHR10513:SF15">
    <property type="entry name" value="NADH DEHYDROGENASE [UBIQUINONE] 1 ALPHA SUBCOMPLEX SUBUNIT 10, MITOCHONDRIAL"/>
    <property type="match status" value="1"/>
</dbReference>
<dbReference type="InterPro" id="IPR015828">
    <property type="entry name" value="NDUFA10"/>
</dbReference>
<dbReference type="SUPFAM" id="SSF52540">
    <property type="entry name" value="P-loop containing nucleoside triphosphate hydrolases"/>
    <property type="match status" value="1"/>
</dbReference>
<evidence type="ECO:0000256" key="6">
    <source>
        <dbReference type="ARBA" id="ARBA00022448"/>
    </source>
</evidence>
<evidence type="ECO:0000256" key="1">
    <source>
        <dbReference type="ARBA" id="ARBA00001974"/>
    </source>
</evidence>
<dbReference type="PANTHER" id="PTHR10513">
    <property type="entry name" value="DEOXYNUCLEOSIDE KINASE"/>
    <property type="match status" value="1"/>
</dbReference>
<name>A0A1L8EDU6_HAEIR</name>
<dbReference type="InterPro" id="IPR031314">
    <property type="entry name" value="DNK_dom"/>
</dbReference>
<keyword evidence="6 13" id="KW-0813">Transport</keyword>
<keyword evidence="7 13" id="KW-0285">Flavoprotein</keyword>
<evidence type="ECO:0000256" key="3">
    <source>
        <dbReference type="ARBA" id="ARBA00004305"/>
    </source>
</evidence>
<organism evidence="15">
    <name type="scientific">Haematobia irritans</name>
    <name type="common">Horn fly</name>
    <name type="synonym">Conops irritans</name>
    <dbReference type="NCBI Taxonomy" id="7368"/>
    <lineage>
        <taxon>Eukaryota</taxon>
        <taxon>Metazoa</taxon>
        <taxon>Ecdysozoa</taxon>
        <taxon>Arthropoda</taxon>
        <taxon>Hexapoda</taxon>
        <taxon>Insecta</taxon>
        <taxon>Pterygota</taxon>
        <taxon>Neoptera</taxon>
        <taxon>Endopterygota</taxon>
        <taxon>Diptera</taxon>
        <taxon>Brachycera</taxon>
        <taxon>Muscomorpha</taxon>
        <taxon>Muscoidea</taxon>
        <taxon>Muscidae</taxon>
        <taxon>Haematobia</taxon>
    </lineage>
</organism>
<evidence type="ECO:0000256" key="13">
    <source>
        <dbReference type="PIRNR" id="PIRNR000543"/>
    </source>
</evidence>
<protein>
    <recommendedName>
        <fullName evidence="5 13">NADH dehydrogenase [ubiquinone] 1 alpha subcomplex subunit 10, mitochondrial</fullName>
    </recommendedName>
</protein>
<keyword evidence="9 13" id="KW-0274">FAD</keyword>
<evidence type="ECO:0000256" key="2">
    <source>
        <dbReference type="ARBA" id="ARBA00003195"/>
    </source>
</evidence>
<dbReference type="PIRSF" id="PIRSF000543">
    <property type="entry name" value="NADH_UQ_42KD"/>
    <property type="match status" value="1"/>
</dbReference>
<comment type="similarity">
    <text evidence="4 13">Belongs to the complex I NDUFA10 subunit family.</text>
</comment>
<evidence type="ECO:0000256" key="12">
    <source>
        <dbReference type="ARBA" id="ARBA00023128"/>
    </source>
</evidence>
<dbReference type="FunFam" id="3.40.50.300:FF:001768">
    <property type="entry name" value="NADH dehydrogenase [ubiquinone] 1 alpha subcomplex subunit 10, mitochondrial"/>
    <property type="match status" value="1"/>
</dbReference>
<feature type="domain" description="Deoxynucleoside kinase" evidence="14">
    <location>
        <begin position="76"/>
        <end position="306"/>
    </location>
</feature>
<evidence type="ECO:0000256" key="7">
    <source>
        <dbReference type="ARBA" id="ARBA00022630"/>
    </source>
</evidence>
<dbReference type="Pfam" id="PF01712">
    <property type="entry name" value="dNK"/>
    <property type="match status" value="1"/>
</dbReference>
<keyword evidence="11 13" id="KW-0249">Electron transport</keyword>
<keyword evidence="15" id="KW-0830">Ubiquinone</keyword>
<dbReference type="AlphaFoldDB" id="A0A1L8EDU6"/>
<keyword evidence="8 13" id="KW-0679">Respiratory chain</keyword>
<evidence type="ECO:0000256" key="10">
    <source>
        <dbReference type="ARBA" id="ARBA00022946"/>
    </source>
</evidence>
<evidence type="ECO:0000259" key="14">
    <source>
        <dbReference type="Pfam" id="PF01712"/>
    </source>
</evidence>
<comment type="function">
    <text evidence="2 13">Accessory subunit of the mitochondrial membrane respiratory chain NADH dehydrogenase (Complex I), that is believed not to be involved in catalysis. Complex I functions in the transfer of electrons from NADH to the respiratory chain. The immediate electron acceptor for the enzyme is believed to be ubiquinone.</text>
</comment>
<dbReference type="GO" id="GO:0005759">
    <property type="term" value="C:mitochondrial matrix"/>
    <property type="evidence" value="ECO:0007669"/>
    <property type="project" value="UniProtKB-SubCell"/>
</dbReference>
<evidence type="ECO:0000256" key="9">
    <source>
        <dbReference type="ARBA" id="ARBA00022827"/>
    </source>
</evidence>
<accession>A0A1L8EDU6</accession>
<dbReference type="GO" id="GO:0006120">
    <property type="term" value="P:mitochondrial electron transport, NADH to ubiquinone"/>
    <property type="evidence" value="ECO:0007669"/>
    <property type="project" value="InterPro"/>
</dbReference>
<reference evidence="15" key="1">
    <citation type="submission" date="2017-01" db="EMBL/GenBank/DDBJ databases">
        <title>An insight into the sialome and mialome of the horn fly, Haematobia irritans.</title>
        <authorList>
            <person name="Breijo M."/>
            <person name="Boiani M."/>
            <person name="Ures X."/>
            <person name="Rocha S."/>
            <person name="Sequeira M."/>
            <person name="Ribeiro J.M."/>
        </authorList>
    </citation>
    <scope>NUCLEOTIDE SEQUENCE</scope>
</reference>
<keyword evidence="12 13" id="KW-0496">Mitochondrion</keyword>
<evidence type="ECO:0000313" key="15">
    <source>
        <dbReference type="EMBL" id="JAV16825.1"/>
    </source>
</evidence>
<sequence>MTAVFRVGLVRLCSRSAPALPAGLSQQQRSISGKTMRGGPRVIQHKPFPYKEKEYNVFQAMFDKTTKRLNENSKIICVEGPIAAGKSKFAKELAEELEMHYMPEANMDMYYINPYGYDMRQLDPELPESCRSYDVVNFCKEPTHPLAASFQIHMYKLRFEQYVDSLAHLLSTGQGVVLDRSCYSDFVFLEAMYKHGYVSRGARSVYYELRGNTITELLRPHLVIYLDMPVDVVKQRIKERNNDYEVKSPVFTDAYLRDMEHIYKQQYLKDIATHAELLIYDWTAGGETEVVVEDIERIDFEKFDEDPMEKKMKDWRFPNEGEWCEARINYTCAKPDLMNYFNVPRFDVPELLRDPDSGKKWRDVWFNAPGMKYRIGYNQDMGDQGLLTKAKINIADNKI</sequence>
<dbReference type="InterPro" id="IPR050566">
    <property type="entry name" value="Deoxyribonucleoside_kinase"/>
</dbReference>
<evidence type="ECO:0000256" key="5">
    <source>
        <dbReference type="ARBA" id="ARBA00017279"/>
    </source>
</evidence>
<comment type="cofactor">
    <cofactor evidence="1 13">
        <name>FAD</name>
        <dbReference type="ChEBI" id="CHEBI:57692"/>
    </cofactor>
</comment>
<keyword evidence="10" id="KW-0809">Transit peptide</keyword>
<comment type="subcellular location">
    <subcellularLocation>
        <location evidence="3 13">Mitochondrion matrix</location>
    </subcellularLocation>
</comment>
<dbReference type="EMBL" id="GFDG01001974">
    <property type="protein sequence ID" value="JAV16825.1"/>
    <property type="molecule type" value="Transcribed_RNA"/>
</dbReference>
<dbReference type="InterPro" id="IPR027417">
    <property type="entry name" value="P-loop_NTPase"/>
</dbReference>
<evidence type="ECO:0000256" key="11">
    <source>
        <dbReference type="ARBA" id="ARBA00022982"/>
    </source>
</evidence>